<dbReference type="GeneID" id="65279449"/>
<dbReference type="PROSITE" id="PS51318">
    <property type="entry name" value="TAT"/>
    <property type="match status" value="1"/>
</dbReference>
<dbReference type="EMBL" id="QKQP01000006">
    <property type="protein sequence ID" value="PZD80406.1"/>
    <property type="molecule type" value="Genomic_DNA"/>
</dbReference>
<sequence length="270" mass="29536">MSNEQNLLSRRDAMKHALWGAGALAVGAVGTQTSAVAAGLSGNPGNLLPTGARSLKELGERLAKTPRRRDFKTVPMILTKPDEWDDAALREIIHYAGGPKQVWDNTDVSSPWLNLMRNSMNVQVWSFRHPDFLCVSATHGSAHWALYDDFIWNKYLAQMTGGKWKDNEWIKEPPAAAADPANFENPEGVFSPGDNSVTVLQRRGAVFLGCHNGIWEITEGVLKKGINPDGLSHEQMAAEFTNHLIPGVILTPGVVGTLPELQLAGFQYAK</sequence>
<dbReference type="OMA" id="CHNAIWE"/>
<dbReference type="RefSeq" id="WP_009565532.1">
    <property type="nucleotide sequence ID" value="NZ_AP025160.1"/>
</dbReference>
<proteinExistence type="predicted"/>
<comment type="caution">
    <text evidence="1">The sequence shown here is derived from an EMBL/GenBank/DDBJ whole genome shotgun (WGS) entry which is preliminary data.</text>
</comment>
<dbReference type="OrthoDB" id="114122at2"/>
<dbReference type="Proteomes" id="UP000248886">
    <property type="component" value="Unassembled WGS sequence"/>
</dbReference>
<gene>
    <name evidence="1" type="ORF">DN052_12980</name>
</gene>
<dbReference type="AlphaFoldDB" id="A0A2W1K196"/>
<reference evidence="1 2" key="1">
    <citation type="submission" date="2018-06" db="EMBL/GenBank/DDBJ databases">
        <title>Draft sequence of Acidithiobacillus ferrooxidans CCM 4253.</title>
        <authorList>
            <person name="Moya-Beltran A."/>
            <person name="Castro M."/>
            <person name="Covarrubias P.C."/>
            <person name="Issotta F."/>
            <person name="Janiczek O."/>
            <person name="Mandl M."/>
            <person name="Kucera J."/>
            <person name="Quatrini R."/>
        </authorList>
    </citation>
    <scope>NUCLEOTIDE SEQUENCE [LARGE SCALE GENOMIC DNA]</scope>
    <source>
        <strain evidence="1 2">CCM 4253</strain>
    </source>
</reference>
<dbReference type="InterPro" id="IPR006311">
    <property type="entry name" value="TAT_signal"/>
</dbReference>
<organism evidence="1 2">
    <name type="scientific">Acidithiobacillus ferrooxidans</name>
    <name type="common">Thiobacillus ferrooxidans</name>
    <dbReference type="NCBI Taxonomy" id="920"/>
    <lineage>
        <taxon>Bacteria</taxon>
        <taxon>Pseudomonadati</taxon>
        <taxon>Pseudomonadota</taxon>
        <taxon>Acidithiobacillia</taxon>
        <taxon>Acidithiobacillales</taxon>
        <taxon>Acidithiobacillaceae</taxon>
        <taxon>Acidithiobacillus</taxon>
    </lineage>
</organism>
<protein>
    <submittedName>
        <fullName evidence="1">Transcriptional initiation protein Tat</fullName>
    </submittedName>
</protein>
<evidence type="ECO:0000313" key="2">
    <source>
        <dbReference type="Proteomes" id="UP000248886"/>
    </source>
</evidence>
<evidence type="ECO:0000313" key="1">
    <source>
        <dbReference type="EMBL" id="PZD80406.1"/>
    </source>
</evidence>
<name>A0A2W1K196_ACIFR</name>
<accession>A0A2W1K196</accession>